<name>A0A7X2P9L7_9FIRM</name>
<proteinExistence type="inferred from homology"/>
<feature type="domain" description="NAD-dependent epimerase/dehydratase" evidence="2">
    <location>
        <begin position="8"/>
        <end position="227"/>
    </location>
</feature>
<protein>
    <submittedName>
        <fullName evidence="3">NAD(P)-dependent oxidoreductase</fullName>
    </submittedName>
</protein>
<dbReference type="PANTHER" id="PTHR43000">
    <property type="entry name" value="DTDP-D-GLUCOSE 4,6-DEHYDRATASE-RELATED"/>
    <property type="match status" value="1"/>
</dbReference>
<evidence type="ECO:0000313" key="4">
    <source>
        <dbReference type="Proteomes" id="UP000466864"/>
    </source>
</evidence>
<sequence>MSETQKRVVITGPTGLIGRALIRQCVLNHTEVYAVIRPGSRRMSVLPEHPLIHKLECDLSDLDSLPGSIPERCDVFYHLGWGHTGRAKNGDVKFQTENIDFTIDALRSAAALSCRLFIGAGSQAEYGPLNLDRISPDTPEHPAAAYGICKYAAGRLARLEGEKLGIPVVWMRIFSTYGIGDKEDMLMGFLVRKMIRGEHIAMTQGIQEWDYLNADDAGRAFYLAGERCGKSAVYCLGSGQKKPLREYVEEAARLSGYRLPVGYGEVPYTGNSVMKLCADISSLTRDTGFVPRISFTEGIRELIEECRRECGPEQEELS</sequence>
<reference evidence="3 4" key="1">
    <citation type="submission" date="2019-08" db="EMBL/GenBank/DDBJ databases">
        <title>In-depth cultivation of the pig gut microbiome towards novel bacterial diversity and tailored functional studies.</title>
        <authorList>
            <person name="Wylensek D."/>
            <person name="Hitch T.C.A."/>
            <person name="Clavel T."/>
        </authorList>
    </citation>
    <scope>NUCLEOTIDE SEQUENCE [LARGE SCALE GENOMIC DNA]</scope>
    <source>
        <strain evidence="3 4">Oil+RF-744-WCA-WT-13</strain>
    </source>
</reference>
<comment type="caution">
    <text evidence="3">The sequence shown here is derived from an EMBL/GenBank/DDBJ whole genome shotgun (WGS) entry which is preliminary data.</text>
</comment>
<dbReference type="InterPro" id="IPR001509">
    <property type="entry name" value="Epimerase_deHydtase"/>
</dbReference>
<dbReference type="Gene3D" id="3.40.50.720">
    <property type="entry name" value="NAD(P)-binding Rossmann-like Domain"/>
    <property type="match status" value="1"/>
</dbReference>
<accession>A0A7X2P9L7</accession>
<dbReference type="RefSeq" id="WP_154458182.1">
    <property type="nucleotide sequence ID" value="NZ_VUMV01000005.1"/>
</dbReference>
<evidence type="ECO:0000313" key="3">
    <source>
        <dbReference type="EMBL" id="MST82273.1"/>
    </source>
</evidence>
<dbReference type="AlphaFoldDB" id="A0A7X2P9L7"/>
<comment type="similarity">
    <text evidence="1">Belongs to the NAD(P)-dependent epimerase/dehydratase family.</text>
</comment>
<dbReference type="Pfam" id="PF01370">
    <property type="entry name" value="Epimerase"/>
    <property type="match status" value="1"/>
</dbReference>
<dbReference type="SUPFAM" id="SSF51735">
    <property type="entry name" value="NAD(P)-binding Rossmann-fold domains"/>
    <property type="match status" value="1"/>
</dbReference>
<evidence type="ECO:0000256" key="1">
    <source>
        <dbReference type="ARBA" id="ARBA00007637"/>
    </source>
</evidence>
<evidence type="ECO:0000259" key="2">
    <source>
        <dbReference type="Pfam" id="PF01370"/>
    </source>
</evidence>
<dbReference type="InterPro" id="IPR036291">
    <property type="entry name" value="NAD(P)-bd_dom_sf"/>
</dbReference>
<dbReference type="Proteomes" id="UP000466864">
    <property type="component" value="Unassembled WGS sequence"/>
</dbReference>
<organism evidence="3 4">
    <name type="scientific">Bilifractor porci</name>
    <dbReference type="NCBI Taxonomy" id="2606636"/>
    <lineage>
        <taxon>Bacteria</taxon>
        <taxon>Bacillati</taxon>
        <taxon>Bacillota</taxon>
        <taxon>Clostridia</taxon>
        <taxon>Lachnospirales</taxon>
        <taxon>Lachnospiraceae</taxon>
        <taxon>Bilifractor</taxon>
    </lineage>
</organism>
<dbReference type="EMBL" id="VUMV01000005">
    <property type="protein sequence ID" value="MST82273.1"/>
    <property type="molecule type" value="Genomic_DNA"/>
</dbReference>
<keyword evidence="4" id="KW-1185">Reference proteome</keyword>
<gene>
    <name evidence="3" type="ORF">FYJ60_08095</name>
</gene>